<proteinExistence type="predicted"/>
<accession>A0A058ZN42</accession>
<dbReference type="STRING" id="1461693.ATO10_06846"/>
<organism evidence="2 3">
    <name type="scientific">Actibacterium atlanticum</name>
    <dbReference type="NCBI Taxonomy" id="1461693"/>
    <lineage>
        <taxon>Bacteria</taxon>
        <taxon>Pseudomonadati</taxon>
        <taxon>Pseudomonadota</taxon>
        <taxon>Alphaproteobacteria</taxon>
        <taxon>Rhodobacterales</taxon>
        <taxon>Roseobacteraceae</taxon>
        <taxon>Actibacterium</taxon>
    </lineage>
</organism>
<reference evidence="2 3" key="1">
    <citation type="submission" date="2013-04" db="EMBL/GenBank/DDBJ databases">
        <title>Shimia sp. 22II-S11-Z10 Genome Sequencing.</title>
        <authorList>
            <person name="Lai Q."/>
            <person name="Li G."/>
            <person name="Shao Z."/>
        </authorList>
    </citation>
    <scope>NUCLEOTIDE SEQUENCE [LARGE SCALE GENOMIC DNA]</scope>
    <source>
        <strain evidence="3">22II-S11-Z10</strain>
    </source>
</reference>
<dbReference type="Proteomes" id="UP000024836">
    <property type="component" value="Unassembled WGS sequence"/>
</dbReference>
<gene>
    <name evidence="2" type="ORF">ATO10_06846</name>
</gene>
<dbReference type="AlphaFoldDB" id="A0A058ZN42"/>
<dbReference type="RefSeq" id="WP_035249710.1">
    <property type="nucleotide sequence ID" value="NZ_AQQY01000003.1"/>
</dbReference>
<keyword evidence="3" id="KW-1185">Reference proteome</keyword>
<comment type="caution">
    <text evidence="2">The sequence shown here is derived from an EMBL/GenBank/DDBJ whole genome shotgun (WGS) entry which is preliminary data.</text>
</comment>
<protein>
    <submittedName>
        <fullName evidence="2">Uncharacterized protein</fullName>
    </submittedName>
</protein>
<dbReference type="EMBL" id="AQQY01000003">
    <property type="protein sequence ID" value="KCV82640.1"/>
    <property type="molecule type" value="Genomic_DNA"/>
</dbReference>
<evidence type="ECO:0000313" key="2">
    <source>
        <dbReference type="EMBL" id="KCV82640.1"/>
    </source>
</evidence>
<name>A0A058ZN42_9RHOB</name>
<evidence type="ECO:0000313" key="3">
    <source>
        <dbReference type="Proteomes" id="UP000024836"/>
    </source>
</evidence>
<evidence type="ECO:0000256" key="1">
    <source>
        <dbReference type="SAM" id="MobiDB-lite"/>
    </source>
</evidence>
<feature type="region of interest" description="Disordered" evidence="1">
    <location>
        <begin position="73"/>
        <end position="98"/>
    </location>
</feature>
<sequence>MAEAYKLQIDTKASTEDTADVTFGGGVEGIDAPHTGPCTASGIYRDGDYIAADLTPAGDGVILSTGKAKDAANMNRAPYRGTDTADGDGPAAHGPPRRLETQALMGRVVG</sequence>